<dbReference type="PANTHER" id="PTHR43081:SF20">
    <property type="entry name" value="TWO-COMPONENT RESPONSE REGULATOR"/>
    <property type="match status" value="1"/>
</dbReference>
<dbReference type="InterPro" id="IPR008984">
    <property type="entry name" value="SMAD_FHA_dom_sf"/>
</dbReference>
<feature type="domain" description="Guanylate cyclase" evidence="2">
    <location>
        <begin position="349"/>
        <end position="477"/>
    </location>
</feature>
<evidence type="ECO:0000259" key="2">
    <source>
        <dbReference type="PROSITE" id="PS50125"/>
    </source>
</evidence>
<proteinExistence type="predicted"/>
<feature type="region of interest" description="Disordered" evidence="1">
    <location>
        <begin position="1"/>
        <end position="35"/>
    </location>
</feature>
<dbReference type="Gene3D" id="2.60.200.20">
    <property type="match status" value="1"/>
</dbReference>
<protein>
    <submittedName>
        <fullName evidence="3">Adenylate cyclase 2</fullName>
        <ecNumber evidence="3">4.6.1.1</ecNumber>
    </submittedName>
</protein>
<dbReference type="EC" id="4.6.1.1" evidence="3"/>
<evidence type="ECO:0000313" key="3">
    <source>
        <dbReference type="EMBL" id="QDT01877.1"/>
    </source>
</evidence>
<dbReference type="GO" id="GO:0004016">
    <property type="term" value="F:adenylate cyclase activity"/>
    <property type="evidence" value="ECO:0007669"/>
    <property type="project" value="UniProtKB-EC"/>
</dbReference>
<dbReference type="GO" id="GO:0006171">
    <property type="term" value="P:cAMP biosynthetic process"/>
    <property type="evidence" value="ECO:0007669"/>
    <property type="project" value="TreeGrafter"/>
</dbReference>
<dbReference type="AlphaFoldDB" id="A0A517N408"/>
<dbReference type="Proteomes" id="UP000318538">
    <property type="component" value="Chromosome"/>
</dbReference>
<dbReference type="SUPFAM" id="SSF49879">
    <property type="entry name" value="SMAD/FHA domain"/>
    <property type="match status" value="1"/>
</dbReference>
<accession>A0A517N408</accession>
<dbReference type="GO" id="GO:0035556">
    <property type="term" value="P:intracellular signal transduction"/>
    <property type="evidence" value="ECO:0007669"/>
    <property type="project" value="InterPro"/>
</dbReference>
<dbReference type="PANTHER" id="PTHR43081">
    <property type="entry name" value="ADENYLATE CYCLASE, TERMINAL-DIFFERENTIATION SPECIFIC-RELATED"/>
    <property type="match status" value="1"/>
</dbReference>
<dbReference type="InterPro" id="IPR001054">
    <property type="entry name" value="A/G_cyclase"/>
</dbReference>
<name>A0A517N408_9BACT</name>
<keyword evidence="4" id="KW-1185">Reference proteome</keyword>
<evidence type="ECO:0000256" key="1">
    <source>
        <dbReference type="SAM" id="MobiDB-lite"/>
    </source>
</evidence>
<dbReference type="InterPro" id="IPR029787">
    <property type="entry name" value="Nucleotide_cyclase"/>
</dbReference>
<dbReference type="RefSeq" id="WP_145167696.1">
    <property type="nucleotide sequence ID" value="NZ_CP036525.1"/>
</dbReference>
<dbReference type="SUPFAM" id="SSF55073">
    <property type="entry name" value="Nucleotide cyclase"/>
    <property type="match status" value="1"/>
</dbReference>
<dbReference type="Pfam" id="PF00211">
    <property type="entry name" value="Guanylate_cyc"/>
    <property type="match status" value="1"/>
</dbReference>
<dbReference type="OrthoDB" id="9806704at2"/>
<dbReference type="Gene3D" id="3.30.70.1230">
    <property type="entry name" value="Nucleotide cyclase"/>
    <property type="match status" value="1"/>
</dbReference>
<gene>
    <name evidence="3" type="primary">cyaB_1</name>
    <name evidence="3" type="ORF">K227x_02460</name>
</gene>
<keyword evidence="3" id="KW-0456">Lyase</keyword>
<sequence>MPDLIAQGPTSDQRWRHELPSPTAGGETVIGRSGADWDVPWDSQISRSHVRIRSLSDDRIEVQVITGAQNPVFHQGRQTDRFTLVAGDHFVIGQTTFTLANRPGTSGAPVAVSPTDAGDVTEHSFDHMLLRRRHFRDAASRIEMLSRLPDLITGSHGDDELLVRVTGVLLQSTPSASAVAIVAAHQPVGDESPEIDILHYDTRTFARGETPVSTRLVHSAISRRESVLHLWSSHQSGAVAFTASDEVDWAFCVPLRSEACPGWALYVSGQLIADGPANLNESMRAAPDDLEDDVKFAELVGTTIANLRQSRRLQRRQAELRHFFAPVVMEAMAGRDPDEVLKPREADLSVMFCDLRGFSRRSEQDSHDLLELLARVSDALGVMTRHILDTDGVIGDFHGDAAMGFWGWPLKQEDSAIRAATAAAQIRSDYRRDSDSGGFRCGIGIASGRAVAGRIGTVDQVKVTAFGPVVNLSARLEGITKAFGAEIVIDSATAQAIRQASPVDLRTRRLARVRPAGFQTPVDIYELLDPYDDSQPSLSEEHIQIYEDSLDRLNEGLWDEAYEMLHSLPAWDRPKDALLATILRHNRIPPDGWEGIIDMPKL</sequence>
<organism evidence="3 4">
    <name type="scientific">Rubripirellula lacrimiformis</name>
    <dbReference type="NCBI Taxonomy" id="1930273"/>
    <lineage>
        <taxon>Bacteria</taxon>
        <taxon>Pseudomonadati</taxon>
        <taxon>Planctomycetota</taxon>
        <taxon>Planctomycetia</taxon>
        <taxon>Pirellulales</taxon>
        <taxon>Pirellulaceae</taxon>
        <taxon>Rubripirellula</taxon>
    </lineage>
</organism>
<dbReference type="CDD" id="cd00060">
    <property type="entry name" value="FHA"/>
    <property type="match status" value="1"/>
</dbReference>
<dbReference type="InterPro" id="IPR050697">
    <property type="entry name" value="Adenylyl/Guanylyl_Cyclase_3/4"/>
</dbReference>
<dbReference type="EMBL" id="CP036525">
    <property type="protein sequence ID" value="QDT01877.1"/>
    <property type="molecule type" value="Genomic_DNA"/>
</dbReference>
<evidence type="ECO:0000313" key="4">
    <source>
        <dbReference type="Proteomes" id="UP000318538"/>
    </source>
</evidence>
<dbReference type="SMART" id="SM00044">
    <property type="entry name" value="CYCc"/>
    <property type="match status" value="1"/>
</dbReference>
<reference evidence="3 4" key="1">
    <citation type="submission" date="2019-02" db="EMBL/GenBank/DDBJ databases">
        <title>Deep-cultivation of Planctomycetes and their phenomic and genomic characterization uncovers novel biology.</title>
        <authorList>
            <person name="Wiegand S."/>
            <person name="Jogler M."/>
            <person name="Boedeker C."/>
            <person name="Pinto D."/>
            <person name="Vollmers J."/>
            <person name="Rivas-Marin E."/>
            <person name="Kohn T."/>
            <person name="Peeters S.H."/>
            <person name="Heuer A."/>
            <person name="Rast P."/>
            <person name="Oberbeckmann S."/>
            <person name="Bunk B."/>
            <person name="Jeske O."/>
            <person name="Meyerdierks A."/>
            <person name="Storesund J.E."/>
            <person name="Kallscheuer N."/>
            <person name="Luecker S."/>
            <person name="Lage O.M."/>
            <person name="Pohl T."/>
            <person name="Merkel B.J."/>
            <person name="Hornburger P."/>
            <person name="Mueller R.-W."/>
            <person name="Bruemmer F."/>
            <person name="Labrenz M."/>
            <person name="Spormann A.M."/>
            <person name="Op den Camp H."/>
            <person name="Overmann J."/>
            <person name="Amann R."/>
            <person name="Jetten M.S.M."/>
            <person name="Mascher T."/>
            <person name="Medema M.H."/>
            <person name="Devos D.P."/>
            <person name="Kaster A.-K."/>
            <person name="Ovreas L."/>
            <person name="Rohde M."/>
            <person name="Galperin M.Y."/>
            <person name="Jogler C."/>
        </authorList>
    </citation>
    <scope>NUCLEOTIDE SEQUENCE [LARGE SCALE GENOMIC DNA]</scope>
    <source>
        <strain evidence="3 4">K22_7</strain>
    </source>
</reference>
<dbReference type="CDD" id="cd07302">
    <property type="entry name" value="CHD"/>
    <property type="match status" value="1"/>
</dbReference>
<dbReference type="PROSITE" id="PS50125">
    <property type="entry name" value="GUANYLATE_CYCLASE_2"/>
    <property type="match status" value="1"/>
</dbReference>
<dbReference type="KEGG" id="rlc:K227x_02460"/>